<protein>
    <recommendedName>
        <fullName evidence="4">PKD domain-containing protein</fullName>
    </recommendedName>
</protein>
<dbReference type="EMBL" id="JASVWF010000008">
    <property type="protein sequence ID" value="MDL5159924.1"/>
    <property type="molecule type" value="Genomic_DNA"/>
</dbReference>
<dbReference type="Proteomes" id="UP001231924">
    <property type="component" value="Unassembled WGS sequence"/>
</dbReference>
<proteinExistence type="predicted"/>
<evidence type="ECO:0000256" key="1">
    <source>
        <dbReference type="SAM" id="MobiDB-lite"/>
    </source>
</evidence>
<evidence type="ECO:0000313" key="2">
    <source>
        <dbReference type="EMBL" id="MDL5159924.1"/>
    </source>
</evidence>
<sequence>MAEKKLAAVGPVDPGNGFPRWYEDESGVRLALGLDPDDPNIAALEVGPGAIVFPTNYPGEAFYFLVEAEVPIGGTAGDGRAKLVLGLEATFAGLGEPAPDQQIVFGRTRLRIQNGRPETEYTFTHPYGAHTASTDDRGKVDVTVDIGVAPGQFADALGAGVAPFLRWTSGAALGAGEGEPPDGYLGIHGTPHTVTGSPEETNFFRVEGIGAATGSGQPESSETALFSLQGKVATEIGAQVVRAVRPAPGAADVFAFSAPGQELVVTGDGVPVTVMRGVGRNYAARVSTAADEIEVLNRTRGGGSGPTPVTDLVTVETATFDLDAVPSVLRVRAVSSGTAPLELVGFGPIANGVDETFAVDAPPASVQVSVAGKVLATREVVLDGAASVSESPTAVITVTTPAGVRSHVTPGEEVTLDSSGSTGALVNRTWTASGGGQIADATAAATTLTMPLAPGSVSVTLTVTDTAGRTADTKTDVTLTVTDTAGRTADTKTDVTVEAPRAPLAHPGADRTVDVGEPVTLDAGASLGARTFRWTTPDGDAADIDGPDSMQPTVTLRRGGPVSLQLTVTGPGGPDSVADVVLTGRPGTVAIDRAEYRTDKKQWRVSGRASGPDPARRRPDRVTVSTPLGGLGEAVVDAAGAWSLVAGLVGSAPLAGDRVTAGSRHGGVAEAPLTVRR</sequence>
<dbReference type="Gene3D" id="2.60.40.10">
    <property type="entry name" value="Immunoglobulins"/>
    <property type="match status" value="2"/>
</dbReference>
<dbReference type="InterPro" id="IPR013783">
    <property type="entry name" value="Ig-like_fold"/>
</dbReference>
<organism evidence="2 3">
    <name type="scientific">Actinomycetospora termitidis</name>
    <dbReference type="NCBI Taxonomy" id="3053470"/>
    <lineage>
        <taxon>Bacteria</taxon>
        <taxon>Bacillati</taxon>
        <taxon>Actinomycetota</taxon>
        <taxon>Actinomycetes</taxon>
        <taxon>Pseudonocardiales</taxon>
        <taxon>Pseudonocardiaceae</taxon>
        <taxon>Actinomycetospora</taxon>
    </lineage>
</organism>
<gene>
    <name evidence="2" type="ORF">QRT03_28410</name>
</gene>
<evidence type="ECO:0000313" key="3">
    <source>
        <dbReference type="Proteomes" id="UP001231924"/>
    </source>
</evidence>
<keyword evidence="3" id="KW-1185">Reference proteome</keyword>
<accession>A0ABT7MGV9</accession>
<evidence type="ECO:0008006" key="4">
    <source>
        <dbReference type="Google" id="ProtNLM"/>
    </source>
</evidence>
<name>A0ABT7MGV9_9PSEU</name>
<reference evidence="2 3" key="1">
    <citation type="submission" date="2023-06" db="EMBL/GenBank/DDBJ databases">
        <title>Actinomycetospora Odt1-22.</title>
        <authorList>
            <person name="Supong K."/>
        </authorList>
    </citation>
    <scope>NUCLEOTIDE SEQUENCE [LARGE SCALE GENOMIC DNA]</scope>
    <source>
        <strain evidence="2 3">Odt1-22</strain>
    </source>
</reference>
<comment type="caution">
    <text evidence="2">The sequence shown here is derived from an EMBL/GenBank/DDBJ whole genome shotgun (WGS) entry which is preliminary data.</text>
</comment>
<dbReference type="RefSeq" id="WP_286056527.1">
    <property type="nucleotide sequence ID" value="NZ_JASVWF010000008.1"/>
</dbReference>
<feature type="region of interest" description="Disordered" evidence="1">
    <location>
        <begin position="603"/>
        <end position="622"/>
    </location>
</feature>